<comment type="caution">
    <text evidence="1">The sequence shown here is derived from an EMBL/GenBank/DDBJ whole genome shotgun (WGS) entry which is preliminary data.</text>
</comment>
<accession>A0ABX4S2X2</accession>
<gene>
    <name evidence="1" type="ORF">A0G03_18315</name>
</gene>
<evidence type="ECO:0008006" key="3">
    <source>
        <dbReference type="Google" id="ProtNLM"/>
    </source>
</evidence>
<organism evidence="1 2">
    <name type="scientific">Pectobacterium peruviense</name>
    <dbReference type="NCBI Taxonomy" id="2066479"/>
    <lineage>
        <taxon>Bacteria</taxon>
        <taxon>Pseudomonadati</taxon>
        <taxon>Pseudomonadota</taxon>
        <taxon>Gammaproteobacteria</taxon>
        <taxon>Enterobacterales</taxon>
        <taxon>Pectobacteriaceae</taxon>
        <taxon>Pectobacterium</taxon>
    </lineage>
</organism>
<keyword evidence="2" id="KW-1185">Reference proteome</keyword>
<evidence type="ECO:0000313" key="2">
    <source>
        <dbReference type="Proteomes" id="UP000234468"/>
    </source>
</evidence>
<evidence type="ECO:0000313" key="1">
    <source>
        <dbReference type="EMBL" id="PKX84880.1"/>
    </source>
</evidence>
<reference evidence="1 2" key="1">
    <citation type="submission" date="2016-04" db="EMBL/GenBank/DDBJ databases">
        <title>New species of Pectobacterium.</title>
        <authorList>
            <person name="Waleron M."/>
            <person name="Misztak A.E."/>
            <person name="Waleron K."/>
        </authorList>
    </citation>
    <scope>NUCLEOTIDE SEQUENCE [LARGE SCALE GENOMIC DNA]</scope>
    <source>
        <strain evidence="1 2">IFB5232</strain>
    </source>
</reference>
<dbReference type="Proteomes" id="UP000234468">
    <property type="component" value="Unassembled WGS sequence"/>
</dbReference>
<sequence>MHCGYEAFQNEENRAVRMWRDNGQTGPRILAIKNVRNVFQRCVATVRRVTDKDSAIKKSRNAFTLLDFCG</sequence>
<name>A0ABX4S2X2_9GAMM</name>
<protein>
    <recommendedName>
        <fullName evidence="3">Transposase</fullName>
    </recommendedName>
</protein>
<dbReference type="EMBL" id="LXFV01000025">
    <property type="protein sequence ID" value="PKX84880.1"/>
    <property type="molecule type" value="Genomic_DNA"/>
</dbReference>
<proteinExistence type="predicted"/>